<keyword evidence="3" id="KW-0238">DNA-binding</keyword>
<evidence type="ECO:0000256" key="2">
    <source>
        <dbReference type="ARBA" id="ARBA00023012"/>
    </source>
</evidence>
<sequence>MTDGLCKMLWSPSIYLPSRFPAAAFRAMARLDDPKSKGLSERRILIVEDEAMIALDLEMSLEDAGAEVVGPAMDIETALDLATDEDDEIDAAILDVDMHGKDAFAVAEALAARGVPFLFHTGHASQAELRRRFGDVPVCIKPTRHDVLLHHLAKLVD</sequence>
<evidence type="ECO:0000313" key="6">
    <source>
        <dbReference type="EMBL" id="SJZ64010.1"/>
    </source>
</evidence>
<organism evidence="6 7">
    <name type="scientific">Consotaella salsifontis</name>
    <dbReference type="NCBI Taxonomy" id="1365950"/>
    <lineage>
        <taxon>Bacteria</taxon>
        <taxon>Pseudomonadati</taxon>
        <taxon>Pseudomonadota</taxon>
        <taxon>Alphaproteobacteria</taxon>
        <taxon>Hyphomicrobiales</taxon>
        <taxon>Aurantimonadaceae</taxon>
        <taxon>Consotaella</taxon>
    </lineage>
</organism>
<dbReference type="Pfam" id="PF00072">
    <property type="entry name" value="Response_reg"/>
    <property type="match status" value="1"/>
</dbReference>
<dbReference type="PANTHER" id="PTHR48111">
    <property type="entry name" value="REGULATOR OF RPOS"/>
    <property type="match status" value="1"/>
</dbReference>
<protein>
    <submittedName>
        <fullName evidence="6">Response regulator receiver domain-containing protein</fullName>
    </submittedName>
</protein>
<feature type="domain" description="Response regulatory" evidence="5">
    <location>
        <begin position="43"/>
        <end position="156"/>
    </location>
</feature>
<accession>A0A1T4MAE1</accession>
<dbReference type="Proteomes" id="UP000190135">
    <property type="component" value="Unassembled WGS sequence"/>
</dbReference>
<evidence type="ECO:0000259" key="5">
    <source>
        <dbReference type="PROSITE" id="PS50110"/>
    </source>
</evidence>
<dbReference type="GO" id="GO:0032993">
    <property type="term" value="C:protein-DNA complex"/>
    <property type="evidence" value="ECO:0007669"/>
    <property type="project" value="TreeGrafter"/>
</dbReference>
<gene>
    <name evidence="6" type="ORF">SAMN05428963_10245</name>
</gene>
<dbReference type="PROSITE" id="PS50110">
    <property type="entry name" value="RESPONSE_REGULATORY"/>
    <property type="match status" value="1"/>
</dbReference>
<dbReference type="EMBL" id="FUXL01000002">
    <property type="protein sequence ID" value="SJZ64010.1"/>
    <property type="molecule type" value="Genomic_DNA"/>
</dbReference>
<dbReference type="SMART" id="SM00448">
    <property type="entry name" value="REC"/>
    <property type="match status" value="1"/>
</dbReference>
<keyword evidence="2" id="KW-0902">Two-component regulatory system</keyword>
<evidence type="ECO:0000256" key="1">
    <source>
        <dbReference type="ARBA" id="ARBA00022553"/>
    </source>
</evidence>
<evidence type="ECO:0000256" key="4">
    <source>
        <dbReference type="PROSITE-ProRule" id="PRU00169"/>
    </source>
</evidence>
<dbReference type="GO" id="GO:0000156">
    <property type="term" value="F:phosphorelay response regulator activity"/>
    <property type="evidence" value="ECO:0007669"/>
    <property type="project" value="TreeGrafter"/>
</dbReference>
<dbReference type="GO" id="GO:0000976">
    <property type="term" value="F:transcription cis-regulatory region binding"/>
    <property type="evidence" value="ECO:0007669"/>
    <property type="project" value="TreeGrafter"/>
</dbReference>
<evidence type="ECO:0000313" key="7">
    <source>
        <dbReference type="Proteomes" id="UP000190135"/>
    </source>
</evidence>
<keyword evidence="7" id="KW-1185">Reference proteome</keyword>
<reference evidence="6 7" key="1">
    <citation type="submission" date="2017-02" db="EMBL/GenBank/DDBJ databases">
        <authorList>
            <person name="Peterson S.W."/>
        </authorList>
    </citation>
    <scope>NUCLEOTIDE SEQUENCE [LARGE SCALE GENOMIC DNA]</scope>
    <source>
        <strain evidence="6 7">USBA 369</strain>
    </source>
</reference>
<evidence type="ECO:0000256" key="3">
    <source>
        <dbReference type="ARBA" id="ARBA00023125"/>
    </source>
</evidence>
<dbReference type="GO" id="GO:0005829">
    <property type="term" value="C:cytosol"/>
    <property type="evidence" value="ECO:0007669"/>
    <property type="project" value="TreeGrafter"/>
</dbReference>
<dbReference type="PANTHER" id="PTHR48111:SF40">
    <property type="entry name" value="PHOSPHATE REGULON TRANSCRIPTIONAL REGULATORY PROTEIN PHOB"/>
    <property type="match status" value="1"/>
</dbReference>
<keyword evidence="1 4" id="KW-0597">Phosphoprotein</keyword>
<dbReference type="InterPro" id="IPR001789">
    <property type="entry name" value="Sig_transdc_resp-reg_receiver"/>
</dbReference>
<proteinExistence type="predicted"/>
<name>A0A1T4MAE1_9HYPH</name>
<dbReference type="GO" id="GO:0006355">
    <property type="term" value="P:regulation of DNA-templated transcription"/>
    <property type="evidence" value="ECO:0007669"/>
    <property type="project" value="TreeGrafter"/>
</dbReference>
<dbReference type="STRING" id="1365950.SAMN05428963_10245"/>
<feature type="modified residue" description="4-aspartylphosphate" evidence="4">
    <location>
        <position position="95"/>
    </location>
</feature>
<dbReference type="Gene3D" id="3.40.50.2300">
    <property type="match status" value="1"/>
</dbReference>
<dbReference type="OrthoDB" id="582170at2"/>
<dbReference type="InterPro" id="IPR011006">
    <property type="entry name" value="CheY-like_superfamily"/>
</dbReference>
<dbReference type="SUPFAM" id="SSF52172">
    <property type="entry name" value="CheY-like"/>
    <property type="match status" value="1"/>
</dbReference>
<dbReference type="InterPro" id="IPR039420">
    <property type="entry name" value="WalR-like"/>
</dbReference>
<dbReference type="AlphaFoldDB" id="A0A1T4MAE1"/>